<dbReference type="Pfam" id="PF07424">
    <property type="entry name" value="TrbM"/>
    <property type="match status" value="1"/>
</dbReference>
<protein>
    <recommendedName>
        <fullName evidence="4">Conjugal transfer protein TrbM</fullName>
    </recommendedName>
</protein>
<dbReference type="GeneID" id="82534680"/>
<evidence type="ECO:0000313" key="3">
    <source>
        <dbReference type="Proteomes" id="UP000256650"/>
    </source>
</evidence>
<dbReference type="InterPro" id="IPR009989">
    <property type="entry name" value="TrbM"/>
</dbReference>
<accession>A0A3D8IH58</accession>
<keyword evidence="3" id="KW-1185">Reference proteome</keyword>
<evidence type="ECO:0000256" key="1">
    <source>
        <dbReference type="SAM" id="SignalP"/>
    </source>
</evidence>
<dbReference type="Proteomes" id="UP000256650">
    <property type="component" value="Unassembled WGS sequence"/>
</dbReference>
<organism evidence="2 3">
    <name type="scientific">Helicobacter ganmani</name>
    <dbReference type="NCBI Taxonomy" id="60246"/>
    <lineage>
        <taxon>Bacteria</taxon>
        <taxon>Pseudomonadati</taxon>
        <taxon>Campylobacterota</taxon>
        <taxon>Epsilonproteobacteria</taxon>
        <taxon>Campylobacterales</taxon>
        <taxon>Helicobacteraceae</taxon>
        <taxon>Helicobacter</taxon>
    </lineage>
</organism>
<sequence>MKTQFLTKATLSLALVGSLSILNAQSLSNGVKIQTLSGDTKLSCEALLCLASPIKPSECSPSLARYFGISAKKWKDTITKRKNFLKLCPVDNSDSQMVYYRDQVVANLDSECTIPALNKRVEKQVIRLEKVCAVVGDNGCATFKEINIYGFRVNPNLPRSCALLASSAYTDYRLKYTCNKQFYDEISWNRGYELKEVSQNIYLTLKESEREQGSKLIPISRSEFNKLPQEQRKITQNYNAFGNYISQYNKIVVVFYQKIPIKKDCWING</sequence>
<reference evidence="2 3" key="1">
    <citation type="submission" date="2018-04" db="EMBL/GenBank/DDBJ databases">
        <title>Novel Campyloabacter and Helicobacter Species and Strains.</title>
        <authorList>
            <person name="Mannion A.J."/>
            <person name="Shen Z."/>
            <person name="Fox J.G."/>
        </authorList>
    </citation>
    <scope>NUCLEOTIDE SEQUENCE [LARGE SCALE GENOMIC DNA]</scope>
    <source>
        <strain evidence="2 3">MIT 99-5101</strain>
    </source>
</reference>
<dbReference type="OrthoDB" id="9784009at2"/>
<gene>
    <name evidence="2" type="ORF">CQA43_00025</name>
</gene>
<dbReference type="EMBL" id="NXLS01000001">
    <property type="protein sequence ID" value="RDU64246.1"/>
    <property type="molecule type" value="Genomic_DNA"/>
</dbReference>
<feature type="chain" id="PRO_5017703996" description="Conjugal transfer protein TrbM" evidence="1">
    <location>
        <begin position="25"/>
        <end position="269"/>
    </location>
</feature>
<dbReference type="RefSeq" id="WP_115550580.1">
    <property type="nucleotide sequence ID" value="NZ_CAPHNE010000060.1"/>
</dbReference>
<dbReference type="AlphaFoldDB" id="A0A3D8IH58"/>
<keyword evidence="1" id="KW-0732">Signal</keyword>
<proteinExistence type="predicted"/>
<evidence type="ECO:0000313" key="2">
    <source>
        <dbReference type="EMBL" id="RDU64246.1"/>
    </source>
</evidence>
<feature type="signal peptide" evidence="1">
    <location>
        <begin position="1"/>
        <end position="24"/>
    </location>
</feature>
<comment type="caution">
    <text evidence="2">The sequence shown here is derived from an EMBL/GenBank/DDBJ whole genome shotgun (WGS) entry which is preliminary data.</text>
</comment>
<evidence type="ECO:0008006" key="4">
    <source>
        <dbReference type="Google" id="ProtNLM"/>
    </source>
</evidence>
<name>A0A3D8IH58_9HELI</name>